<dbReference type="SUPFAM" id="SSF56935">
    <property type="entry name" value="Porins"/>
    <property type="match status" value="1"/>
</dbReference>
<dbReference type="PROSITE" id="PS52016">
    <property type="entry name" value="TONB_DEPENDENT_REC_3"/>
    <property type="match status" value="1"/>
</dbReference>
<comment type="caution">
    <text evidence="15">The sequence shown here is derived from an EMBL/GenBank/DDBJ whole genome shotgun (WGS) entry which is preliminary data.</text>
</comment>
<dbReference type="InterPro" id="IPR008969">
    <property type="entry name" value="CarboxyPept-like_regulatory"/>
</dbReference>
<evidence type="ECO:0000259" key="14">
    <source>
        <dbReference type="Pfam" id="PF07715"/>
    </source>
</evidence>
<dbReference type="PANTHER" id="PTHR30069:SF29">
    <property type="entry name" value="HEMOGLOBIN AND HEMOGLOBIN-HAPTOGLOBIN-BINDING PROTEIN 1-RELATED"/>
    <property type="match status" value="1"/>
</dbReference>
<feature type="signal peptide" evidence="12">
    <location>
        <begin position="1"/>
        <end position="19"/>
    </location>
</feature>
<evidence type="ECO:0000256" key="2">
    <source>
        <dbReference type="ARBA" id="ARBA00022448"/>
    </source>
</evidence>
<keyword evidence="16" id="KW-1185">Reference proteome</keyword>
<dbReference type="EMBL" id="JAMXLY010000013">
    <property type="protein sequence ID" value="MCO6025212.1"/>
    <property type="molecule type" value="Genomic_DNA"/>
</dbReference>
<evidence type="ECO:0000256" key="10">
    <source>
        <dbReference type="PROSITE-ProRule" id="PRU01360"/>
    </source>
</evidence>
<dbReference type="Proteomes" id="UP001204015">
    <property type="component" value="Unassembled WGS sequence"/>
</dbReference>
<evidence type="ECO:0000256" key="6">
    <source>
        <dbReference type="ARBA" id="ARBA00023077"/>
    </source>
</evidence>
<dbReference type="InterPro" id="IPR012910">
    <property type="entry name" value="Plug_dom"/>
</dbReference>
<feature type="domain" description="TonB-dependent receptor plug" evidence="14">
    <location>
        <begin position="123"/>
        <end position="226"/>
    </location>
</feature>
<sequence length="791" mass="87705">MKVLNLILSLLCFAMTVTAEPVGQKVQLQGTVTDAVDGSPLTGVVISIPSLNKNAVSDSNGKYIFNDLTPCKALVQVSYLGHQTQTKMVDLTKVSNLDFVMKEANAMINEVVVTGISGNTLSKNSPMPVAVLSAEQLQLTSSTNIIDALSKVPGVSQVTTGGGISKPVIRGLGYNRVVVVNDGVRQEGQQWGDEHGIEIDPQTVGSVEVLKGPASLMYGSDAMAGVVIFNRDPFMPEGKMMAQVGSEYQTNNGLFDYTVDFAGNQKGFVWNGRYSDKMAHAYKDKYDGYVLNSQFRERAASAVMGYNGPKSSTLLTLSYYHLTPGIVEGDRDETTGQFLMPYNNNGQEDERIATDHERKTYGRGMPYQQIHHYKAVLDNTIFLGSGQLKTLIGYQQNRRQEFENPVTPNTCGLYLLLHTVNYDFHYQSPVFNGWSMATGINGMYQKSVNKGSEYLIPAYRLFDYGVFAMADKDLGDFHFSGGLRYDQRHLHSDALTDDGKQRFTSFKHDYHGVTGSLGATWNATRQLNVRLNLSRGFRVPTISELASNGVHDGTVRYELGQKGLKPENSWQVDLGSDYTSDIVSAQVSLFVNRINHYVFSRKLTDADGKPVITDGFDTYQFAAGNACLSGGELNIDIHPVEALHFENDFSYVNSIQLHQPKESKYLPFTPAPRWNSSLHYDFIRDGRVFNNLFAGIDMECDFKQTHFYAEGGTETETPSYTLFNLSAGTEIRNKGKKLASIVFSANNIFDRGYQSHLSRLKYEDVNNYTGRTGVFNMGRNFGVKVLVPIAL</sequence>
<dbReference type="InterPro" id="IPR039426">
    <property type="entry name" value="TonB-dep_rcpt-like"/>
</dbReference>
<dbReference type="InterPro" id="IPR037066">
    <property type="entry name" value="Plug_dom_sf"/>
</dbReference>
<dbReference type="InterPro" id="IPR036942">
    <property type="entry name" value="Beta-barrel_TonB_sf"/>
</dbReference>
<keyword evidence="9 10" id="KW-0998">Cell outer membrane</keyword>
<gene>
    <name evidence="15" type="ORF">NG821_05065</name>
</gene>
<dbReference type="Gene3D" id="2.40.170.20">
    <property type="entry name" value="TonB-dependent receptor, beta-barrel domain"/>
    <property type="match status" value="1"/>
</dbReference>
<dbReference type="Gene3D" id="2.170.130.10">
    <property type="entry name" value="TonB-dependent receptor, plug domain"/>
    <property type="match status" value="1"/>
</dbReference>
<evidence type="ECO:0000256" key="11">
    <source>
        <dbReference type="RuleBase" id="RU003357"/>
    </source>
</evidence>
<evidence type="ECO:0000256" key="1">
    <source>
        <dbReference type="ARBA" id="ARBA00004571"/>
    </source>
</evidence>
<accession>A0ABT1BVV0</accession>
<keyword evidence="2 10" id="KW-0813">Transport</keyword>
<name>A0ABT1BVV0_9BACT</name>
<dbReference type="PANTHER" id="PTHR30069">
    <property type="entry name" value="TONB-DEPENDENT OUTER MEMBRANE RECEPTOR"/>
    <property type="match status" value="1"/>
</dbReference>
<dbReference type="Gene3D" id="2.60.40.1120">
    <property type="entry name" value="Carboxypeptidase-like, regulatory domain"/>
    <property type="match status" value="1"/>
</dbReference>
<dbReference type="RefSeq" id="WP_252760573.1">
    <property type="nucleotide sequence ID" value="NZ_JAMXLY010000013.1"/>
</dbReference>
<protein>
    <submittedName>
        <fullName evidence="15">TonB-dependent receptor</fullName>
    </submittedName>
</protein>
<evidence type="ECO:0000256" key="5">
    <source>
        <dbReference type="ARBA" id="ARBA00022729"/>
    </source>
</evidence>
<organism evidence="15 16">
    <name type="scientific">Segatella cerevisiae</name>
    <dbReference type="NCBI Taxonomy" id="2053716"/>
    <lineage>
        <taxon>Bacteria</taxon>
        <taxon>Pseudomonadati</taxon>
        <taxon>Bacteroidota</taxon>
        <taxon>Bacteroidia</taxon>
        <taxon>Bacteroidales</taxon>
        <taxon>Prevotellaceae</taxon>
        <taxon>Segatella</taxon>
    </lineage>
</organism>
<keyword evidence="5 12" id="KW-0732">Signal</keyword>
<dbReference type="SUPFAM" id="SSF49464">
    <property type="entry name" value="Carboxypeptidase regulatory domain-like"/>
    <property type="match status" value="1"/>
</dbReference>
<feature type="domain" description="TonB-dependent receptor-like beta-barrel" evidence="13">
    <location>
        <begin position="248"/>
        <end position="748"/>
    </location>
</feature>
<comment type="similarity">
    <text evidence="10 11">Belongs to the TonB-dependent receptor family.</text>
</comment>
<evidence type="ECO:0000256" key="4">
    <source>
        <dbReference type="ARBA" id="ARBA00022692"/>
    </source>
</evidence>
<dbReference type="CDD" id="cd01347">
    <property type="entry name" value="ligand_gated_channel"/>
    <property type="match status" value="1"/>
</dbReference>
<evidence type="ECO:0000313" key="16">
    <source>
        <dbReference type="Proteomes" id="UP001204015"/>
    </source>
</evidence>
<keyword evidence="3 10" id="KW-1134">Transmembrane beta strand</keyword>
<keyword evidence="8 15" id="KW-0675">Receptor</keyword>
<evidence type="ECO:0000256" key="8">
    <source>
        <dbReference type="ARBA" id="ARBA00023170"/>
    </source>
</evidence>
<evidence type="ECO:0000259" key="13">
    <source>
        <dbReference type="Pfam" id="PF00593"/>
    </source>
</evidence>
<keyword evidence="4 10" id="KW-0812">Transmembrane</keyword>
<dbReference type="Pfam" id="PF13715">
    <property type="entry name" value="CarbopepD_reg_2"/>
    <property type="match status" value="1"/>
</dbReference>
<proteinExistence type="inferred from homology"/>
<evidence type="ECO:0000256" key="12">
    <source>
        <dbReference type="SAM" id="SignalP"/>
    </source>
</evidence>
<feature type="chain" id="PRO_5045724358" evidence="12">
    <location>
        <begin position="20"/>
        <end position="791"/>
    </location>
</feature>
<keyword evidence="7 10" id="KW-0472">Membrane</keyword>
<evidence type="ECO:0000256" key="7">
    <source>
        <dbReference type="ARBA" id="ARBA00023136"/>
    </source>
</evidence>
<keyword evidence="6 11" id="KW-0798">TonB box</keyword>
<dbReference type="Pfam" id="PF07715">
    <property type="entry name" value="Plug"/>
    <property type="match status" value="1"/>
</dbReference>
<comment type="subcellular location">
    <subcellularLocation>
        <location evidence="1 10">Cell outer membrane</location>
        <topology evidence="1 10">Multi-pass membrane protein</topology>
    </subcellularLocation>
</comment>
<reference evidence="15 16" key="1">
    <citation type="submission" date="2022-06" db="EMBL/GenBank/DDBJ databases">
        <title>A taxonomic note on the genus Prevotella: Description of four novel genera and emended description of the genera Hallella and Xylanibacter.</title>
        <authorList>
            <person name="Hitch T.C.A."/>
        </authorList>
    </citation>
    <scope>NUCLEOTIDE SEQUENCE [LARGE SCALE GENOMIC DNA]</scope>
    <source>
        <strain evidence="15 16">DSM 100619</strain>
    </source>
</reference>
<evidence type="ECO:0000256" key="3">
    <source>
        <dbReference type="ARBA" id="ARBA00022452"/>
    </source>
</evidence>
<evidence type="ECO:0000256" key="9">
    <source>
        <dbReference type="ARBA" id="ARBA00023237"/>
    </source>
</evidence>
<evidence type="ECO:0000313" key="15">
    <source>
        <dbReference type="EMBL" id="MCO6025212.1"/>
    </source>
</evidence>
<dbReference type="Pfam" id="PF00593">
    <property type="entry name" value="TonB_dep_Rec_b-barrel"/>
    <property type="match status" value="1"/>
</dbReference>
<dbReference type="InterPro" id="IPR000531">
    <property type="entry name" value="Beta-barrel_TonB"/>
</dbReference>